<reference evidence="2 3" key="1">
    <citation type="submission" date="2018-11" db="EMBL/GenBank/DDBJ databases">
        <authorList>
            <consortium name="Pathogen Informatics"/>
        </authorList>
    </citation>
    <scope>NUCLEOTIDE SEQUENCE [LARGE SCALE GENOMIC DNA]</scope>
</reference>
<evidence type="ECO:0000313" key="2">
    <source>
        <dbReference type="EMBL" id="VDK80245.1"/>
    </source>
</evidence>
<keyword evidence="1" id="KW-0812">Transmembrane</keyword>
<organism evidence="2 3">
    <name type="scientific">Cylicostephanus goldi</name>
    <name type="common">Nematode worm</name>
    <dbReference type="NCBI Taxonomy" id="71465"/>
    <lineage>
        <taxon>Eukaryota</taxon>
        <taxon>Metazoa</taxon>
        <taxon>Ecdysozoa</taxon>
        <taxon>Nematoda</taxon>
        <taxon>Chromadorea</taxon>
        <taxon>Rhabditida</taxon>
        <taxon>Rhabditina</taxon>
        <taxon>Rhabditomorpha</taxon>
        <taxon>Strongyloidea</taxon>
        <taxon>Strongylidae</taxon>
        <taxon>Cylicostephanus</taxon>
    </lineage>
</organism>
<accession>A0A3P6TH50</accession>
<keyword evidence="1" id="KW-0472">Membrane</keyword>
<evidence type="ECO:0000313" key="3">
    <source>
        <dbReference type="Proteomes" id="UP000271889"/>
    </source>
</evidence>
<keyword evidence="1" id="KW-1133">Transmembrane helix</keyword>
<keyword evidence="3" id="KW-1185">Reference proteome</keyword>
<protein>
    <submittedName>
        <fullName evidence="2">Uncharacterized protein</fullName>
    </submittedName>
</protein>
<proteinExistence type="predicted"/>
<dbReference type="Proteomes" id="UP000271889">
    <property type="component" value="Unassembled WGS sequence"/>
</dbReference>
<dbReference type="EMBL" id="UYRV01026992">
    <property type="protein sequence ID" value="VDK80245.1"/>
    <property type="molecule type" value="Genomic_DNA"/>
</dbReference>
<gene>
    <name evidence="2" type="ORF">CGOC_LOCUS7680</name>
</gene>
<name>A0A3P6TH50_CYLGO</name>
<sequence>MSKLMQRKPFSAEERLVQWTNFAVQNGALDVLHVEGSRMNAVLYFNIDVIAFILLTMCLLSTGVAKLLLAIRRRYIIEKMKQN</sequence>
<dbReference type="AlphaFoldDB" id="A0A3P6TH50"/>
<evidence type="ECO:0000256" key="1">
    <source>
        <dbReference type="SAM" id="Phobius"/>
    </source>
</evidence>
<dbReference type="OrthoDB" id="5835829at2759"/>
<feature type="transmembrane region" description="Helical" evidence="1">
    <location>
        <begin position="49"/>
        <end position="71"/>
    </location>
</feature>